<keyword evidence="2" id="KW-0732">Signal</keyword>
<evidence type="ECO:0000313" key="3">
    <source>
        <dbReference type="EMBL" id="MBW0479448.1"/>
    </source>
</evidence>
<comment type="caution">
    <text evidence="3">The sequence shown here is derived from an EMBL/GenBank/DDBJ whole genome shotgun (WGS) entry which is preliminary data.</text>
</comment>
<dbReference type="AlphaFoldDB" id="A0A9Q3C967"/>
<feature type="region of interest" description="Disordered" evidence="1">
    <location>
        <begin position="16"/>
        <end position="40"/>
    </location>
</feature>
<evidence type="ECO:0000256" key="1">
    <source>
        <dbReference type="SAM" id="MobiDB-lite"/>
    </source>
</evidence>
<feature type="signal peptide" evidence="2">
    <location>
        <begin position="1"/>
        <end position="17"/>
    </location>
</feature>
<name>A0A9Q3C967_9BASI</name>
<gene>
    <name evidence="3" type="ORF">O181_019163</name>
</gene>
<evidence type="ECO:0000256" key="2">
    <source>
        <dbReference type="SAM" id="SignalP"/>
    </source>
</evidence>
<sequence>MTFSFLLVTAFTIASDPQKTTPPTPVPEHNHEHDHHEHADTTELLSNANLTLAESSNSDQFQCALEKKIPICAKSDDSLINKNNSIPAIPVAGKQKWRREIHTPNKPTKPPPKPSKSQSDPAHCPKDTFSIKLCCDQSITVVLTQKQASQKKYKDLCAVPESTKKP</sequence>
<keyword evidence="4" id="KW-1185">Reference proteome</keyword>
<evidence type="ECO:0000313" key="4">
    <source>
        <dbReference type="Proteomes" id="UP000765509"/>
    </source>
</evidence>
<accession>A0A9Q3C967</accession>
<feature type="region of interest" description="Disordered" evidence="1">
    <location>
        <begin position="83"/>
        <end position="124"/>
    </location>
</feature>
<proteinExistence type="predicted"/>
<dbReference type="EMBL" id="AVOT02005588">
    <property type="protein sequence ID" value="MBW0479448.1"/>
    <property type="molecule type" value="Genomic_DNA"/>
</dbReference>
<organism evidence="3 4">
    <name type="scientific">Austropuccinia psidii MF-1</name>
    <dbReference type="NCBI Taxonomy" id="1389203"/>
    <lineage>
        <taxon>Eukaryota</taxon>
        <taxon>Fungi</taxon>
        <taxon>Dikarya</taxon>
        <taxon>Basidiomycota</taxon>
        <taxon>Pucciniomycotina</taxon>
        <taxon>Pucciniomycetes</taxon>
        <taxon>Pucciniales</taxon>
        <taxon>Sphaerophragmiaceae</taxon>
        <taxon>Austropuccinia</taxon>
    </lineage>
</organism>
<reference evidence="3" key="1">
    <citation type="submission" date="2021-03" db="EMBL/GenBank/DDBJ databases">
        <title>Draft genome sequence of rust myrtle Austropuccinia psidii MF-1, a brazilian biotype.</title>
        <authorList>
            <person name="Quecine M.C."/>
            <person name="Pachon D.M.R."/>
            <person name="Bonatelli M.L."/>
            <person name="Correr F.H."/>
            <person name="Franceschini L.M."/>
            <person name="Leite T.F."/>
            <person name="Margarido G.R.A."/>
            <person name="Almeida C.A."/>
            <person name="Ferrarezi J.A."/>
            <person name="Labate C.A."/>
        </authorList>
    </citation>
    <scope>NUCLEOTIDE SEQUENCE</scope>
    <source>
        <strain evidence="3">MF-1</strain>
    </source>
</reference>
<feature type="compositionally biased region" description="Basic and acidic residues" evidence="1">
    <location>
        <begin position="28"/>
        <end position="40"/>
    </location>
</feature>
<protein>
    <submittedName>
        <fullName evidence="3">Uncharacterized protein</fullName>
    </submittedName>
</protein>
<feature type="chain" id="PRO_5040274740" evidence="2">
    <location>
        <begin position="18"/>
        <end position="166"/>
    </location>
</feature>
<dbReference type="Proteomes" id="UP000765509">
    <property type="component" value="Unassembled WGS sequence"/>
</dbReference>